<sequence length="430" mass="47891">MVSILDFSFMRKLDETTNCTVLIDPDNSSCFGNQTENETKFIYNGTTTLESSLTILANALKSNQSYQFKVSLANIQNSSIQAIGYLHIQVTNASQQLIGITCIITTLCDSYSEYQFVTRTAQVALFFYFNITWNIYQGMMNNTSGSIVWTPPLAEQHNIKIFGFSVIFFKFNEVNVASSNTTNFTSNYDLFISNPSIYFWRFEVVYSTSSATSSSVIDFKINAPPQGGSFSINPLNGTTTTVFNIACSNWQDADGIQDYSFYDFTQRMTLAYSLIPSIEIRLPTGDNITSSLYIVVQIRDLLNSITEFNISSTVFVQSDTEQINNFINFLQNSLTNITCNPYFQVLSSNNQNAVSQVIHSLSQEFNKINIQQLQTVAANGIPIATITVSALDSTTQQQDVSSIPFNASALAEYNKQLHIYANLCRGISGG</sequence>
<evidence type="ECO:0000313" key="3">
    <source>
        <dbReference type="Proteomes" id="UP000663866"/>
    </source>
</evidence>
<dbReference type="Pfam" id="PF02010">
    <property type="entry name" value="REJ"/>
    <property type="match status" value="1"/>
</dbReference>
<keyword evidence="3" id="KW-1185">Reference proteome</keyword>
<dbReference type="EMBL" id="CAJOBG010000885">
    <property type="protein sequence ID" value="CAF3869733.1"/>
    <property type="molecule type" value="Genomic_DNA"/>
</dbReference>
<dbReference type="AlphaFoldDB" id="A0A819FJ46"/>
<dbReference type="Proteomes" id="UP000663866">
    <property type="component" value="Unassembled WGS sequence"/>
</dbReference>
<organism evidence="2 3">
    <name type="scientific">Rotaria magnacalcarata</name>
    <dbReference type="NCBI Taxonomy" id="392030"/>
    <lineage>
        <taxon>Eukaryota</taxon>
        <taxon>Metazoa</taxon>
        <taxon>Spiralia</taxon>
        <taxon>Gnathifera</taxon>
        <taxon>Rotifera</taxon>
        <taxon>Eurotatoria</taxon>
        <taxon>Bdelloidea</taxon>
        <taxon>Philodinida</taxon>
        <taxon>Philodinidae</taxon>
        <taxon>Rotaria</taxon>
    </lineage>
</organism>
<evidence type="ECO:0000259" key="1">
    <source>
        <dbReference type="Pfam" id="PF02010"/>
    </source>
</evidence>
<name>A0A819FJ46_9BILA</name>
<feature type="domain" description="PKD/REJ-like" evidence="1">
    <location>
        <begin position="33"/>
        <end position="344"/>
    </location>
</feature>
<accession>A0A819FJ46</accession>
<reference evidence="2" key="1">
    <citation type="submission" date="2021-02" db="EMBL/GenBank/DDBJ databases">
        <authorList>
            <person name="Nowell W R."/>
        </authorList>
    </citation>
    <scope>NUCLEOTIDE SEQUENCE</scope>
</reference>
<protein>
    <recommendedName>
        <fullName evidence="1">PKD/REJ-like domain-containing protein</fullName>
    </recommendedName>
</protein>
<proteinExistence type="predicted"/>
<evidence type="ECO:0000313" key="2">
    <source>
        <dbReference type="EMBL" id="CAF3869733.1"/>
    </source>
</evidence>
<dbReference type="InterPro" id="IPR002859">
    <property type="entry name" value="PKD/REJ-like"/>
</dbReference>
<gene>
    <name evidence="2" type="ORF">OVN521_LOCUS7852</name>
</gene>
<comment type="caution">
    <text evidence="2">The sequence shown here is derived from an EMBL/GenBank/DDBJ whole genome shotgun (WGS) entry which is preliminary data.</text>
</comment>